<evidence type="ECO:0000313" key="4">
    <source>
        <dbReference type="Proteomes" id="UP000266841"/>
    </source>
</evidence>
<feature type="signal peptide" evidence="2">
    <location>
        <begin position="1"/>
        <end position="24"/>
    </location>
</feature>
<accession>K0RBK0</accession>
<dbReference type="EMBL" id="AGNL01043419">
    <property type="protein sequence ID" value="EJK50575.1"/>
    <property type="molecule type" value="Genomic_DNA"/>
</dbReference>
<keyword evidence="2" id="KW-0732">Signal</keyword>
<evidence type="ECO:0000256" key="2">
    <source>
        <dbReference type="SAM" id="SignalP"/>
    </source>
</evidence>
<reference evidence="3 4" key="1">
    <citation type="journal article" date="2012" name="Genome Biol.">
        <title>Genome and low-iron response of an oceanic diatom adapted to chronic iron limitation.</title>
        <authorList>
            <person name="Lommer M."/>
            <person name="Specht M."/>
            <person name="Roy A.S."/>
            <person name="Kraemer L."/>
            <person name="Andreson R."/>
            <person name="Gutowska M.A."/>
            <person name="Wolf J."/>
            <person name="Bergner S.V."/>
            <person name="Schilhabel M.B."/>
            <person name="Klostermeier U.C."/>
            <person name="Beiko R.G."/>
            <person name="Rosenstiel P."/>
            <person name="Hippler M."/>
            <person name="Laroche J."/>
        </authorList>
    </citation>
    <scope>NUCLEOTIDE SEQUENCE [LARGE SCALE GENOMIC DNA]</scope>
    <source>
        <strain evidence="3 4">CCMP1005</strain>
    </source>
</reference>
<organism evidence="3 4">
    <name type="scientific">Thalassiosira oceanica</name>
    <name type="common">Marine diatom</name>
    <dbReference type="NCBI Taxonomy" id="159749"/>
    <lineage>
        <taxon>Eukaryota</taxon>
        <taxon>Sar</taxon>
        <taxon>Stramenopiles</taxon>
        <taxon>Ochrophyta</taxon>
        <taxon>Bacillariophyta</taxon>
        <taxon>Coscinodiscophyceae</taxon>
        <taxon>Thalassiosirophycidae</taxon>
        <taxon>Thalassiosirales</taxon>
        <taxon>Thalassiosiraceae</taxon>
        <taxon>Thalassiosira</taxon>
    </lineage>
</organism>
<dbReference type="OrthoDB" id="40753at2759"/>
<dbReference type="eggNOG" id="ENOG502SSEX">
    <property type="taxonomic scope" value="Eukaryota"/>
</dbReference>
<feature type="compositionally biased region" description="Basic and acidic residues" evidence="1">
    <location>
        <begin position="123"/>
        <end position="143"/>
    </location>
</feature>
<gene>
    <name evidence="3" type="ORF">THAOC_30394</name>
</gene>
<evidence type="ECO:0000256" key="1">
    <source>
        <dbReference type="SAM" id="MobiDB-lite"/>
    </source>
</evidence>
<name>K0RBK0_THAOC</name>
<proteinExistence type="predicted"/>
<dbReference type="Proteomes" id="UP000266841">
    <property type="component" value="Unassembled WGS sequence"/>
</dbReference>
<feature type="chain" id="PRO_5003836183" evidence="2">
    <location>
        <begin position="25"/>
        <end position="178"/>
    </location>
</feature>
<protein>
    <submittedName>
        <fullName evidence="3">Uncharacterized protein</fullName>
    </submittedName>
</protein>
<keyword evidence="4" id="KW-1185">Reference proteome</keyword>
<comment type="caution">
    <text evidence="3">The sequence shown here is derived from an EMBL/GenBank/DDBJ whole genome shotgun (WGS) entry which is preliminary data.</text>
</comment>
<sequence>MSVSRSAVAVGALALTVGSSTTFAFNTGGRTAHAGATSQLSNSPYGDEYDEQVPQQKKGFFQTTSISSATRCGPHQALTLQIHFTIISQSFFEELDAFVDDATSRRLGNGAQYYGKRKSSFYGKDDSNRKRDKNVADNTEDYRGPSNAGYFQWVPDENGEMRPVTRLKNVNIERKSRM</sequence>
<feature type="region of interest" description="Disordered" evidence="1">
    <location>
        <begin position="120"/>
        <end position="155"/>
    </location>
</feature>
<evidence type="ECO:0000313" key="3">
    <source>
        <dbReference type="EMBL" id="EJK50575.1"/>
    </source>
</evidence>
<dbReference type="AlphaFoldDB" id="K0RBK0"/>